<proteinExistence type="predicted"/>
<dbReference type="RefSeq" id="WP_344706035.1">
    <property type="nucleotide sequence ID" value="NZ_BAABBQ010000001.1"/>
</dbReference>
<dbReference type="Pfam" id="PF00462">
    <property type="entry name" value="Glutaredoxin"/>
    <property type="match status" value="1"/>
</dbReference>
<evidence type="ECO:0000313" key="2">
    <source>
        <dbReference type="EMBL" id="GAA4012110.1"/>
    </source>
</evidence>
<dbReference type="PRINTS" id="PR00160">
    <property type="entry name" value="GLUTAREDOXIN"/>
</dbReference>
<keyword evidence="3" id="KW-1185">Reference proteome</keyword>
<feature type="domain" description="Glutaredoxin" evidence="1">
    <location>
        <begin position="14"/>
        <end position="66"/>
    </location>
</feature>
<gene>
    <name evidence="2" type="ORF">GCM10022280_07360</name>
</gene>
<evidence type="ECO:0000259" key="1">
    <source>
        <dbReference type="Pfam" id="PF00462"/>
    </source>
</evidence>
<organism evidence="2 3">
    <name type="scientific">Sphingomonas swuensis</name>
    <dbReference type="NCBI Taxonomy" id="977800"/>
    <lineage>
        <taxon>Bacteria</taxon>
        <taxon>Pseudomonadati</taxon>
        <taxon>Pseudomonadota</taxon>
        <taxon>Alphaproteobacteria</taxon>
        <taxon>Sphingomonadales</taxon>
        <taxon>Sphingomonadaceae</taxon>
        <taxon>Sphingomonas</taxon>
    </lineage>
</organism>
<dbReference type="PROSITE" id="PS51354">
    <property type="entry name" value="GLUTAREDOXIN_2"/>
    <property type="match status" value="1"/>
</dbReference>
<accession>A0ABP7SIF0</accession>
<dbReference type="Proteomes" id="UP001500235">
    <property type="component" value="Unassembled WGS sequence"/>
</dbReference>
<dbReference type="InterPro" id="IPR002109">
    <property type="entry name" value="Glutaredoxin"/>
</dbReference>
<reference evidence="3" key="1">
    <citation type="journal article" date="2019" name="Int. J. Syst. Evol. Microbiol.">
        <title>The Global Catalogue of Microorganisms (GCM) 10K type strain sequencing project: providing services to taxonomists for standard genome sequencing and annotation.</title>
        <authorList>
            <consortium name="The Broad Institute Genomics Platform"/>
            <consortium name="The Broad Institute Genome Sequencing Center for Infectious Disease"/>
            <person name="Wu L."/>
            <person name="Ma J."/>
        </authorList>
    </citation>
    <scope>NUCLEOTIDE SEQUENCE [LARGE SCALE GENOMIC DNA]</scope>
    <source>
        <strain evidence="3">JCM 17563</strain>
    </source>
</reference>
<evidence type="ECO:0000313" key="3">
    <source>
        <dbReference type="Proteomes" id="UP001500235"/>
    </source>
</evidence>
<dbReference type="InterPro" id="IPR014025">
    <property type="entry name" value="Glutaredoxin_subgr"/>
</dbReference>
<dbReference type="SUPFAM" id="SSF52833">
    <property type="entry name" value="Thioredoxin-like"/>
    <property type="match status" value="1"/>
</dbReference>
<dbReference type="InterPro" id="IPR036249">
    <property type="entry name" value="Thioredoxin-like_sf"/>
</dbReference>
<comment type="caution">
    <text evidence="2">The sequence shown here is derived from an EMBL/GenBank/DDBJ whole genome shotgun (WGS) entry which is preliminary data.</text>
</comment>
<protein>
    <recommendedName>
        <fullName evidence="1">Glutaredoxin domain-containing protein</fullName>
    </recommendedName>
</protein>
<dbReference type="Gene3D" id="3.40.30.10">
    <property type="entry name" value="Glutaredoxin"/>
    <property type="match status" value="1"/>
</dbReference>
<dbReference type="EMBL" id="BAABBQ010000001">
    <property type="protein sequence ID" value="GAA4012110.1"/>
    <property type="molecule type" value="Genomic_DNA"/>
</dbReference>
<sequence length="80" mass="8915">MPTAVIHRMVLPEHECPFGRRALELLKENNFDVEEHQLTSREEVDAFKAEHGLSTTPLITVDGKTIGGCSDLEKFLSAHA</sequence>
<name>A0ABP7SIF0_9SPHN</name>